<protein>
    <recommendedName>
        <fullName evidence="5">PucR family transcriptional regulator</fullName>
    </recommendedName>
</protein>
<comment type="caution">
    <text evidence="3">The sequence shown here is derived from an EMBL/GenBank/DDBJ whole genome shotgun (WGS) entry which is preliminary data.</text>
</comment>
<evidence type="ECO:0000313" key="4">
    <source>
        <dbReference type="Proteomes" id="UP000033612"/>
    </source>
</evidence>
<name>A0A0F4LNE9_9LACO</name>
<dbReference type="Proteomes" id="UP000033612">
    <property type="component" value="Unassembled WGS sequence"/>
</dbReference>
<evidence type="ECO:0000259" key="1">
    <source>
        <dbReference type="Pfam" id="PF07905"/>
    </source>
</evidence>
<dbReference type="InterPro" id="IPR012914">
    <property type="entry name" value="PucR_dom"/>
</dbReference>
<dbReference type="RefSeq" id="WP_046331464.1">
    <property type="nucleotide sequence ID" value="NZ_JBHTBO010000007.1"/>
</dbReference>
<dbReference type="PANTHER" id="PTHR33744">
    <property type="entry name" value="CARBOHYDRATE DIACID REGULATOR"/>
    <property type="match status" value="1"/>
</dbReference>
<feature type="domain" description="Purine catabolism PurC-like" evidence="1">
    <location>
        <begin position="5"/>
        <end position="124"/>
    </location>
</feature>
<dbReference type="InterPro" id="IPR042070">
    <property type="entry name" value="PucR_C-HTH_sf"/>
</dbReference>
<dbReference type="STRING" id="1218506.JF75_01780"/>
<dbReference type="Gene3D" id="1.10.10.2840">
    <property type="entry name" value="PucR C-terminal helix-turn-helix domain"/>
    <property type="match status" value="1"/>
</dbReference>
<dbReference type="PATRIC" id="fig|1218506.3.peg.216"/>
<sequence length="526" mass="62502">MKLYDLLELPIFKESKLLTPNLKKNTEINSVMVLEALDIEKWSRKNQMILTSFYALQKLSYDEVNTFFKKMVKIGISGIIVKVDRLIKLVPRWFINLCYKYRIPLIKVGTELNYEKILLAIYQPILNNQSLVLENYYKTRQRLIPLADSFVSYEVLLREFNNITHYPCLLYLASNSTYYRSKDMPKNVVIDEGRPYTEEDSEFVKNKYYLFRLESFDNYRTYNATKIEFTNNNTTENNSLLVIHDSQKLSESDTMIFENFIDIIQNKLQTEYALKQKEYAHFNNIADTILQYPVLDDRELETLLDEVNLNHYKYYQACAFFTSDLSKIELYNIRTILQNCERYSIYSEHRDYIIILFNIEALSNQLNSEIIEKKLSKYFNLHANLSVVISSVKTRRNMQTILDECLKALSFNSKIFIGHAFSIEHLGIFRYFLSVKNPNALNKFIPQNLIDLKKKNNDLFRTLKVFFDSNKNYKKASEILFVHEKTVRYRIKKIQNLLHIDFENQIDLINYQISTYLLSMEKNNET</sequence>
<dbReference type="EMBL" id="JXLH01000003">
    <property type="protein sequence ID" value="KJY59828.1"/>
    <property type="molecule type" value="Genomic_DNA"/>
</dbReference>
<dbReference type="InterPro" id="IPR025736">
    <property type="entry name" value="PucR_C-HTH_dom"/>
</dbReference>
<organism evidence="3 4">
    <name type="scientific">Lactobacillus kimbladii</name>
    <dbReference type="NCBI Taxonomy" id="1218506"/>
    <lineage>
        <taxon>Bacteria</taxon>
        <taxon>Bacillati</taxon>
        <taxon>Bacillota</taxon>
        <taxon>Bacilli</taxon>
        <taxon>Lactobacillales</taxon>
        <taxon>Lactobacillaceae</taxon>
        <taxon>Lactobacillus</taxon>
    </lineage>
</organism>
<evidence type="ECO:0008006" key="5">
    <source>
        <dbReference type="Google" id="ProtNLM"/>
    </source>
</evidence>
<dbReference type="InterPro" id="IPR051448">
    <property type="entry name" value="CdaR-like_regulators"/>
</dbReference>
<proteinExistence type="predicted"/>
<dbReference type="Pfam" id="PF13556">
    <property type="entry name" value="HTH_30"/>
    <property type="match status" value="1"/>
</dbReference>
<feature type="domain" description="PucR C-terminal helix-turn-helix" evidence="2">
    <location>
        <begin position="459"/>
        <end position="513"/>
    </location>
</feature>
<dbReference type="PANTHER" id="PTHR33744:SF16">
    <property type="entry name" value="CARBOHYDRATE DIACID REGULATOR"/>
    <property type="match status" value="1"/>
</dbReference>
<gene>
    <name evidence="3" type="ORF">JF75_01780</name>
</gene>
<evidence type="ECO:0000313" key="3">
    <source>
        <dbReference type="EMBL" id="KJY59828.1"/>
    </source>
</evidence>
<evidence type="ECO:0000259" key="2">
    <source>
        <dbReference type="Pfam" id="PF13556"/>
    </source>
</evidence>
<dbReference type="HOGENOM" id="CLU_017436_3_2_9"/>
<dbReference type="AlphaFoldDB" id="A0A0F4LNE9"/>
<dbReference type="OrthoDB" id="142218at2"/>
<keyword evidence="4" id="KW-1185">Reference proteome</keyword>
<dbReference type="Pfam" id="PF07905">
    <property type="entry name" value="PucR"/>
    <property type="match status" value="1"/>
</dbReference>
<reference evidence="3 4" key="1">
    <citation type="submission" date="2015-01" db="EMBL/GenBank/DDBJ databases">
        <title>Comparative genomics of the lactic acid bacteria isolated from the honey bee gut.</title>
        <authorList>
            <person name="Ellegaard K.M."/>
            <person name="Tamarit D."/>
            <person name="Javelind E."/>
            <person name="Olofsson T."/>
            <person name="Andersson S.G."/>
            <person name="Vasquez A."/>
        </authorList>
    </citation>
    <scope>NUCLEOTIDE SEQUENCE [LARGE SCALE GENOMIC DNA]</scope>
    <source>
        <strain evidence="3 4">Hma2</strain>
    </source>
</reference>
<accession>A0A0F4LNE9</accession>